<dbReference type="RefSeq" id="WP_380927563.1">
    <property type="nucleotide sequence ID" value="NZ_JBHUGS010000001.1"/>
</dbReference>
<proteinExistence type="predicted"/>
<organism evidence="1 2">
    <name type="scientific">Sphingomonas arantia</name>
    <dbReference type="NCBI Taxonomy" id="1460676"/>
    <lineage>
        <taxon>Bacteria</taxon>
        <taxon>Pseudomonadati</taxon>
        <taxon>Pseudomonadota</taxon>
        <taxon>Alphaproteobacteria</taxon>
        <taxon>Sphingomonadales</taxon>
        <taxon>Sphingomonadaceae</taxon>
        <taxon>Sphingomonas</taxon>
    </lineage>
</organism>
<evidence type="ECO:0000313" key="1">
    <source>
        <dbReference type="EMBL" id="MFD1949870.1"/>
    </source>
</evidence>
<name>A0ABW4TVE6_9SPHN</name>
<dbReference type="Proteomes" id="UP001597400">
    <property type="component" value="Unassembled WGS sequence"/>
</dbReference>
<dbReference type="EMBL" id="JBHUGS010000001">
    <property type="protein sequence ID" value="MFD1949870.1"/>
    <property type="molecule type" value="Genomic_DNA"/>
</dbReference>
<sequence>MVDRTAVTIRDAIAQDFPTDRGDGKLVRRCSYPLTGPAFVSRLCTDPAILYLGPDGATGIQTVDGLDAATLRECCGIPLTSAIDTHRSQP</sequence>
<dbReference type="Gene3D" id="3.40.1080.10">
    <property type="entry name" value="Glutaconate Coenzyme A-transferase"/>
    <property type="match status" value="1"/>
</dbReference>
<comment type="caution">
    <text evidence="1">The sequence shown here is derived from an EMBL/GenBank/DDBJ whole genome shotgun (WGS) entry which is preliminary data.</text>
</comment>
<accession>A0ABW4TVE6</accession>
<dbReference type="SUPFAM" id="SSF100950">
    <property type="entry name" value="NagB/RpiA/CoA transferase-like"/>
    <property type="match status" value="1"/>
</dbReference>
<gene>
    <name evidence="1" type="ORF">ACFSGX_03685</name>
</gene>
<protein>
    <submittedName>
        <fullName evidence="1">Uncharacterized protein</fullName>
    </submittedName>
</protein>
<evidence type="ECO:0000313" key="2">
    <source>
        <dbReference type="Proteomes" id="UP001597400"/>
    </source>
</evidence>
<keyword evidence="2" id="KW-1185">Reference proteome</keyword>
<reference evidence="2" key="1">
    <citation type="journal article" date="2019" name="Int. J. Syst. Evol. Microbiol.">
        <title>The Global Catalogue of Microorganisms (GCM) 10K type strain sequencing project: providing services to taxonomists for standard genome sequencing and annotation.</title>
        <authorList>
            <consortium name="The Broad Institute Genomics Platform"/>
            <consortium name="The Broad Institute Genome Sequencing Center for Infectious Disease"/>
            <person name="Wu L."/>
            <person name="Ma J."/>
        </authorList>
    </citation>
    <scope>NUCLEOTIDE SEQUENCE [LARGE SCALE GENOMIC DNA]</scope>
    <source>
        <strain evidence="2">CGMCC 1.12702</strain>
    </source>
</reference>
<dbReference type="InterPro" id="IPR037171">
    <property type="entry name" value="NagB/RpiA_transferase-like"/>
</dbReference>